<dbReference type="EMBL" id="JBHULY010000011">
    <property type="protein sequence ID" value="MFD2725767.1"/>
    <property type="molecule type" value="Genomic_DNA"/>
</dbReference>
<organism evidence="1 2">
    <name type="scientific">Hyunsoonleella rubra</name>
    <dbReference type="NCBI Taxonomy" id="1737062"/>
    <lineage>
        <taxon>Bacteria</taxon>
        <taxon>Pseudomonadati</taxon>
        <taxon>Bacteroidota</taxon>
        <taxon>Flavobacteriia</taxon>
        <taxon>Flavobacteriales</taxon>
        <taxon>Flavobacteriaceae</taxon>
    </lineage>
</organism>
<dbReference type="Proteomes" id="UP001597476">
    <property type="component" value="Unassembled WGS sequence"/>
</dbReference>
<keyword evidence="2" id="KW-1185">Reference proteome</keyword>
<comment type="caution">
    <text evidence="1">The sequence shown here is derived from an EMBL/GenBank/DDBJ whole genome shotgun (WGS) entry which is preliminary data.</text>
</comment>
<evidence type="ECO:0000313" key="1">
    <source>
        <dbReference type="EMBL" id="MFD2725767.1"/>
    </source>
</evidence>
<sequence length="60" mass="6787">MVRTISFWALPQGSGFPLYLFKASLRGAQRRGNLKQWVSNYNLVFMSLKKDATTIPNAPV</sequence>
<name>A0ABW5T903_9FLAO</name>
<gene>
    <name evidence="1" type="ORF">ACFSR8_06040</name>
</gene>
<evidence type="ECO:0000313" key="2">
    <source>
        <dbReference type="Proteomes" id="UP001597476"/>
    </source>
</evidence>
<protein>
    <submittedName>
        <fullName evidence="1">Uncharacterized protein</fullName>
    </submittedName>
</protein>
<proteinExistence type="predicted"/>
<reference evidence="2" key="1">
    <citation type="journal article" date="2019" name="Int. J. Syst. Evol. Microbiol.">
        <title>The Global Catalogue of Microorganisms (GCM) 10K type strain sequencing project: providing services to taxonomists for standard genome sequencing and annotation.</title>
        <authorList>
            <consortium name="The Broad Institute Genomics Platform"/>
            <consortium name="The Broad Institute Genome Sequencing Center for Infectious Disease"/>
            <person name="Wu L."/>
            <person name="Ma J."/>
        </authorList>
    </citation>
    <scope>NUCLEOTIDE SEQUENCE [LARGE SCALE GENOMIC DNA]</scope>
    <source>
        <strain evidence="2">KCTC 42398</strain>
    </source>
</reference>
<accession>A0ABW5T903</accession>
<dbReference type="RefSeq" id="WP_380290063.1">
    <property type="nucleotide sequence ID" value="NZ_JBHULY010000011.1"/>
</dbReference>